<protein>
    <submittedName>
        <fullName evidence="7">Bile acid:sodium symporter family protein</fullName>
    </submittedName>
</protein>
<evidence type="ECO:0000313" key="8">
    <source>
        <dbReference type="Proteomes" id="UP001499954"/>
    </source>
</evidence>
<dbReference type="InterPro" id="IPR038770">
    <property type="entry name" value="Na+/solute_symporter_sf"/>
</dbReference>
<evidence type="ECO:0000256" key="1">
    <source>
        <dbReference type="ARBA" id="ARBA00004141"/>
    </source>
</evidence>
<dbReference type="PANTHER" id="PTHR10361">
    <property type="entry name" value="SODIUM-BILE ACID COTRANSPORTER"/>
    <property type="match status" value="1"/>
</dbReference>
<feature type="transmembrane region" description="Helical" evidence="6">
    <location>
        <begin position="149"/>
        <end position="169"/>
    </location>
</feature>
<evidence type="ECO:0000256" key="2">
    <source>
        <dbReference type="ARBA" id="ARBA00022692"/>
    </source>
</evidence>
<feature type="transmembrane region" description="Helical" evidence="6">
    <location>
        <begin position="16"/>
        <end position="35"/>
    </location>
</feature>
<gene>
    <name evidence="7" type="ORF">GCM10009717_30570</name>
</gene>
<feature type="transmembrane region" description="Helical" evidence="6">
    <location>
        <begin position="47"/>
        <end position="66"/>
    </location>
</feature>
<evidence type="ECO:0000256" key="3">
    <source>
        <dbReference type="ARBA" id="ARBA00022989"/>
    </source>
</evidence>
<comment type="caution">
    <text evidence="7">The sequence shown here is derived from an EMBL/GenBank/DDBJ whole genome shotgun (WGS) entry which is preliminary data.</text>
</comment>
<evidence type="ECO:0000313" key="7">
    <source>
        <dbReference type="EMBL" id="GAA1961691.1"/>
    </source>
</evidence>
<reference evidence="8" key="1">
    <citation type="journal article" date="2019" name="Int. J. Syst. Evol. Microbiol.">
        <title>The Global Catalogue of Microorganisms (GCM) 10K type strain sequencing project: providing services to taxonomists for standard genome sequencing and annotation.</title>
        <authorList>
            <consortium name="The Broad Institute Genomics Platform"/>
            <consortium name="The Broad Institute Genome Sequencing Center for Infectious Disease"/>
            <person name="Wu L."/>
            <person name="Ma J."/>
        </authorList>
    </citation>
    <scope>NUCLEOTIDE SEQUENCE [LARGE SCALE GENOMIC DNA]</scope>
    <source>
        <strain evidence="8">JCM 13584</strain>
    </source>
</reference>
<evidence type="ECO:0000256" key="4">
    <source>
        <dbReference type="ARBA" id="ARBA00023136"/>
    </source>
</evidence>
<feature type="transmembrane region" description="Helical" evidence="6">
    <location>
        <begin position="250"/>
        <end position="268"/>
    </location>
</feature>
<name>A0ABP5CEQ2_9MICO</name>
<feature type="compositionally biased region" description="Low complexity" evidence="5">
    <location>
        <begin position="326"/>
        <end position="342"/>
    </location>
</feature>
<accession>A0ABP5CEQ2</accession>
<feature type="transmembrane region" description="Helical" evidence="6">
    <location>
        <begin position="181"/>
        <end position="199"/>
    </location>
</feature>
<feature type="transmembrane region" description="Helical" evidence="6">
    <location>
        <begin position="274"/>
        <end position="293"/>
    </location>
</feature>
<sequence length="342" mass="35829">MNIDDVVLNFTPGSMVALNIVLGFIMFGIALDTAPSDFAAVLKAPKAMIIAMLAQIILLPAVTFGLTLLLNVQASIALGMILVACCPPGNISQVLTYRSRGNVALSVSMTAVANVLYIFILPISVVFWGSLHPTASELVRTVSLNGWQMLLEIFLIIGLPFFAGLFIRARWPRFAGRVQPYARWISLAALVGFIAIALIGNWTIFMAYIGVVLVAVFLHDAVALGLGYASARIGGLPSRERKAITFEVGIRNAGLGLGLVFTFFGGIGGMAIVAGWWGIWDIIAGLLLATAWARVTRKADAAYAASHAASASSEPGAEGDPVGGTPASPASSADAARPEASA</sequence>
<keyword evidence="3 6" id="KW-1133">Transmembrane helix</keyword>
<dbReference type="PANTHER" id="PTHR10361:SF28">
    <property type="entry name" value="P3 PROTEIN-RELATED"/>
    <property type="match status" value="1"/>
</dbReference>
<evidence type="ECO:0000256" key="5">
    <source>
        <dbReference type="SAM" id="MobiDB-lite"/>
    </source>
</evidence>
<feature type="transmembrane region" description="Helical" evidence="6">
    <location>
        <begin position="103"/>
        <end position="129"/>
    </location>
</feature>
<feature type="transmembrane region" description="Helical" evidence="6">
    <location>
        <begin position="205"/>
        <end position="229"/>
    </location>
</feature>
<organism evidence="7 8">
    <name type="scientific">Agromyces allii</name>
    <dbReference type="NCBI Taxonomy" id="393607"/>
    <lineage>
        <taxon>Bacteria</taxon>
        <taxon>Bacillati</taxon>
        <taxon>Actinomycetota</taxon>
        <taxon>Actinomycetes</taxon>
        <taxon>Micrococcales</taxon>
        <taxon>Microbacteriaceae</taxon>
        <taxon>Agromyces</taxon>
    </lineage>
</organism>
<evidence type="ECO:0000256" key="6">
    <source>
        <dbReference type="SAM" id="Phobius"/>
    </source>
</evidence>
<dbReference type="InterPro" id="IPR004710">
    <property type="entry name" value="Bilac:Na_transpt"/>
</dbReference>
<keyword evidence="2 6" id="KW-0812">Transmembrane</keyword>
<keyword evidence="4 6" id="KW-0472">Membrane</keyword>
<dbReference type="RefSeq" id="WP_157415333.1">
    <property type="nucleotide sequence ID" value="NZ_BAAAMK010000008.1"/>
</dbReference>
<comment type="subcellular location">
    <subcellularLocation>
        <location evidence="1">Membrane</location>
        <topology evidence="1">Multi-pass membrane protein</topology>
    </subcellularLocation>
</comment>
<dbReference type="Gene3D" id="1.20.1530.20">
    <property type="match status" value="1"/>
</dbReference>
<dbReference type="EMBL" id="BAAAMK010000008">
    <property type="protein sequence ID" value="GAA1961691.1"/>
    <property type="molecule type" value="Genomic_DNA"/>
</dbReference>
<proteinExistence type="predicted"/>
<dbReference type="InterPro" id="IPR002657">
    <property type="entry name" value="BilAc:Na_symport/Acr3"/>
</dbReference>
<dbReference type="Pfam" id="PF01758">
    <property type="entry name" value="SBF"/>
    <property type="match status" value="1"/>
</dbReference>
<feature type="region of interest" description="Disordered" evidence="5">
    <location>
        <begin position="309"/>
        <end position="342"/>
    </location>
</feature>
<dbReference type="Proteomes" id="UP001499954">
    <property type="component" value="Unassembled WGS sequence"/>
</dbReference>
<keyword evidence="8" id="KW-1185">Reference proteome</keyword>